<organism evidence="1 2">
    <name type="scientific">Lederbergia citri</name>
    <dbReference type="NCBI Taxonomy" id="2833580"/>
    <lineage>
        <taxon>Bacteria</taxon>
        <taxon>Bacillati</taxon>
        <taxon>Bacillota</taxon>
        <taxon>Bacilli</taxon>
        <taxon>Bacillales</taxon>
        <taxon>Bacillaceae</taxon>
        <taxon>Lederbergia</taxon>
    </lineage>
</organism>
<gene>
    <name evidence="1" type="ORF">KHA97_04345</name>
</gene>
<protein>
    <submittedName>
        <fullName evidence="1">Uncharacterized protein</fullName>
    </submittedName>
</protein>
<keyword evidence="2" id="KW-1185">Reference proteome</keyword>
<evidence type="ECO:0000313" key="2">
    <source>
        <dbReference type="Proteomes" id="UP000681414"/>
    </source>
</evidence>
<sequence length="139" mass="15526">MEFDKTLIKLQENNFDLTKLTPIELEILQKYAPAILEGVSKIGEMGLKSQEKVFSIIDRAIEIFSEQIKDPNLTQEARDNLNDRIERMVDKAIQTDSGFKKWMVGLVWVGVGGGALALAGTNPEVRKAALKLLNKSKPI</sequence>
<dbReference type="EMBL" id="JAGYPG010000001">
    <property type="protein sequence ID" value="MBS4194305.1"/>
    <property type="molecule type" value="Genomic_DNA"/>
</dbReference>
<comment type="caution">
    <text evidence="1">The sequence shown here is derived from an EMBL/GenBank/DDBJ whole genome shotgun (WGS) entry which is preliminary data.</text>
</comment>
<dbReference type="Proteomes" id="UP000681414">
    <property type="component" value="Unassembled WGS sequence"/>
</dbReference>
<evidence type="ECO:0000313" key="1">
    <source>
        <dbReference type="EMBL" id="MBS4194305.1"/>
    </source>
</evidence>
<accession>A0A942TAS8</accession>
<reference evidence="1 2" key="1">
    <citation type="submission" date="2021-05" db="EMBL/GenBank/DDBJ databases">
        <title>Novel Bacillus species.</title>
        <authorList>
            <person name="Liu G."/>
        </authorList>
    </citation>
    <scope>NUCLEOTIDE SEQUENCE [LARGE SCALE GENOMIC DNA]</scope>
    <source>
        <strain evidence="2">FJAT-49780</strain>
    </source>
</reference>
<proteinExistence type="predicted"/>
<name>A0A942TAS8_9BACI</name>
<dbReference type="AlphaFoldDB" id="A0A942TAS8"/>